<protein>
    <recommendedName>
        <fullName evidence="3">YjbR</fullName>
    </recommendedName>
</protein>
<reference evidence="2" key="2">
    <citation type="journal article" date="2019" name="MicrobiologyOpen">
        <title>High-quality draft genome sequence of Gaiella occulta isolated from a 150 meter deep mineral water borehole and comparison with the genome sequences of other deep-branching lineages of the phylum Actinobacteria.</title>
        <authorList>
            <person name="Severino R."/>
            <person name="Froufe H.J.C."/>
            <person name="Barroso C."/>
            <person name="Albuquerque L."/>
            <person name="Lobo-da-Cunha A."/>
            <person name="da Costa M.S."/>
            <person name="Egas C."/>
        </authorList>
    </citation>
    <scope>NUCLEOTIDE SEQUENCE [LARGE SCALE GENOMIC DNA]</scope>
    <source>
        <strain evidence="2">F2-233</strain>
    </source>
</reference>
<evidence type="ECO:0000313" key="2">
    <source>
        <dbReference type="Proteomes" id="UP000254134"/>
    </source>
</evidence>
<dbReference type="EMBL" id="QQZY01000002">
    <property type="protein sequence ID" value="RDI75090.1"/>
    <property type="molecule type" value="Genomic_DNA"/>
</dbReference>
<sequence length="122" mass="13610">MDDRDPEQARYEDRYEDIVDAICAWHEEARAAKVFGMPCVKRSGRVVFGLSRTGMVFKLTDPAVHARALSVPGSHLFDPSGRGEVFRQWVVVPPQQADEWEALAYEALGQDHSVQPGTRGSP</sequence>
<proteinExistence type="predicted"/>
<keyword evidence="2" id="KW-1185">Reference proteome</keyword>
<comment type="caution">
    <text evidence="1">The sequence shown here is derived from an EMBL/GenBank/DDBJ whole genome shotgun (WGS) entry which is preliminary data.</text>
</comment>
<evidence type="ECO:0008006" key="3">
    <source>
        <dbReference type="Google" id="ProtNLM"/>
    </source>
</evidence>
<reference evidence="1 2" key="1">
    <citation type="submission" date="2018-07" db="EMBL/GenBank/DDBJ databases">
        <title>High-quality-draft genome sequence of Gaiella occulta.</title>
        <authorList>
            <person name="Severino R."/>
            <person name="Froufe H.J.C."/>
            <person name="Rainey F.A."/>
            <person name="Barroso C."/>
            <person name="Albuquerque L."/>
            <person name="Lobo-Da-Cunha A."/>
            <person name="Da Costa M.S."/>
            <person name="Egas C."/>
        </authorList>
    </citation>
    <scope>NUCLEOTIDE SEQUENCE [LARGE SCALE GENOMIC DNA]</scope>
    <source>
        <strain evidence="1 2">F2-233</strain>
    </source>
</reference>
<organism evidence="1 2">
    <name type="scientific">Gaiella occulta</name>
    <dbReference type="NCBI Taxonomy" id="1002870"/>
    <lineage>
        <taxon>Bacteria</taxon>
        <taxon>Bacillati</taxon>
        <taxon>Actinomycetota</taxon>
        <taxon>Thermoleophilia</taxon>
        <taxon>Gaiellales</taxon>
        <taxon>Gaiellaceae</taxon>
        <taxon>Gaiella</taxon>
    </lineage>
</organism>
<accession>A0A7M2YYD6</accession>
<dbReference type="OrthoDB" id="4558596at2"/>
<dbReference type="RefSeq" id="WP_114795330.1">
    <property type="nucleotide sequence ID" value="NZ_QQZY01000002.1"/>
</dbReference>
<gene>
    <name evidence="1" type="ORF">Gocc_0888</name>
</gene>
<dbReference type="Proteomes" id="UP000254134">
    <property type="component" value="Unassembled WGS sequence"/>
</dbReference>
<evidence type="ECO:0000313" key="1">
    <source>
        <dbReference type="EMBL" id="RDI75090.1"/>
    </source>
</evidence>
<name>A0A7M2YYD6_9ACTN</name>
<dbReference type="AlphaFoldDB" id="A0A7M2YYD6"/>